<name>A0ABM6EZZ2_9BURK</name>
<organism evidence="2 3">
    <name type="scientific">Cupriavidus malaysiensis</name>
    <dbReference type="NCBI Taxonomy" id="367825"/>
    <lineage>
        <taxon>Bacteria</taxon>
        <taxon>Pseudomonadati</taxon>
        <taxon>Pseudomonadota</taxon>
        <taxon>Betaproteobacteria</taxon>
        <taxon>Burkholderiales</taxon>
        <taxon>Burkholderiaceae</taxon>
        <taxon>Cupriavidus</taxon>
    </lineage>
</organism>
<proteinExistence type="predicted"/>
<protein>
    <submittedName>
        <fullName evidence="2">Uncharacterized protein</fullName>
    </submittedName>
</protein>
<dbReference type="EMBL" id="CP017754">
    <property type="protein sequence ID" value="AOZ04695.1"/>
    <property type="molecule type" value="Genomic_DNA"/>
</dbReference>
<evidence type="ECO:0000313" key="2">
    <source>
        <dbReference type="EMBL" id="AOZ04695.1"/>
    </source>
</evidence>
<accession>A0ABM6EZZ2</accession>
<evidence type="ECO:0000256" key="1">
    <source>
        <dbReference type="SAM" id="SignalP"/>
    </source>
</evidence>
<dbReference type="Proteomes" id="UP000177515">
    <property type="component" value="Chromosome 1"/>
</dbReference>
<feature type="signal peptide" evidence="1">
    <location>
        <begin position="1"/>
        <end position="23"/>
    </location>
</feature>
<reference evidence="2 3" key="1">
    <citation type="submission" date="2016-10" db="EMBL/GenBank/DDBJ databases">
        <title>Complete genome sequences of three Cupriavidus strains isolated from various Malaysian environments.</title>
        <authorList>
            <person name="Abdullah A.A.-A."/>
            <person name="Shafie N.A.H."/>
            <person name="Lau N.S."/>
        </authorList>
    </citation>
    <scope>NUCLEOTIDE SEQUENCE [LARGE SCALE GENOMIC DNA]</scope>
    <source>
        <strain evidence="2 3">USMAA1020</strain>
    </source>
</reference>
<gene>
    <name evidence="2" type="ORF">BKK80_01710</name>
</gene>
<feature type="chain" id="PRO_5047201943" evidence="1">
    <location>
        <begin position="24"/>
        <end position="144"/>
    </location>
</feature>
<sequence length="144" mass="15864">MSLSRLRVAVGLLAGLLAMPALACSFTIAFNTQFEPGADRLPASEVRRLAEWLIDEPGKYENQDKFLIILYAAPTSGISDALARKRASHLRHWLTMLHVPDSRIIQEVARYKPGKSAEPPNFAQVDFLPGCPHPCCPGMVPIVK</sequence>
<evidence type="ECO:0000313" key="3">
    <source>
        <dbReference type="Proteomes" id="UP000177515"/>
    </source>
</evidence>
<keyword evidence="1" id="KW-0732">Signal</keyword>
<keyword evidence="3" id="KW-1185">Reference proteome</keyword>